<proteinExistence type="inferred from homology"/>
<keyword evidence="8 10" id="KW-0472">Membrane</keyword>
<feature type="transmembrane region" description="Helical" evidence="10">
    <location>
        <begin position="227"/>
        <end position="247"/>
    </location>
</feature>
<comment type="caution">
    <text evidence="12">The sequence shown here is derived from an EMBL/GenBank/DDBJ whole genome shotgun (WGS) entry which is preliminary data.</text>
</comment>
<comment type="subcellular location">
    <subcellularLocation>
        <location evidence="1">Vacuole membrane</location>
        <topology evidence="1">Multi-pass membrane protein</topology>
    </subcellularLocation>
</comment>
<dbReference type="GO" id="GO:0005290">
    <property type="term" value="F:L-histidine transmembrane transporter activity"/>
    <property type="evidence" value="ECO:0007669"/>
    <property type="project" value="TreeGrafter"/>
</dbReference>
<keyword evidence="5 10" id="KW-0812">Transmembrane</keyword>
<name>A0A9P3UQM9_LYOSH</name>
<dbReference type="EMBL" id="BRPK01000010">
    <property type="protein sequence ID" value="GLB41828.1"/>
    <property type="molecule type" value="Genomic_DNA"/>
</dbReference>
<feature type="transmembrane region" description="Helical" evidence="10">
    <location>
        <begin position="470"/>
        <end position="492"/>
    </location>
</feature>
<feature type="transmembrane region" description="Helical" evidence="10">
    <location>
        <begin position="179"/>
        <end position="201"/>
    </location>
</feature>
<feature type="transmembrane region" description="Helical" evidence="10">
    <location>
        <begin position="331"/>
        <end position="354"/>
    </location>
</feature>
<evidence type="ECO:0000256" key="10">
    <source>
        <dbReference type="SAM" id="Phobius"/>
    </source>
</evidence>
<feature type="region of interest" description="Disordered" evidence="9">
    <location>
        <begin position="412"/>
        <end position="437"/>
    </location>
</feature>
<sequence length="541" mass="59471">MRGNHVFHRLRGPNLRRGAWARANLAQFFSSLFSPNTARTTQYTAVVNEDEEDEAFEMVQAYGAVPSKHSEPGERDGGENSALLSDDRDGMAEQVEELPDGHATILSCISNLANTIMGTGMLTFPLAMASAGIIPGIITCIFSGSVAGFGLYLLTLCATQTAHRRASFFAVSELTFPKAAVFFDAAIAIKCFGVSISYLIIVKGLMPKVVRSFYHVIISESREPPQWTLSGAVWLTMFMIFLIPLAYLRRIDSLRHSSYVALFSVAYLVVIVIYNYFWPLPGTPERGEVHLVHFSPTFVSTFPIQVFAFTCAQNIFPLYNEVKTNSQKRMNIIIGSSIGSATLVYEIIGLFGYLTFGSNVGANIIAMYPSTSVFIACGQLAIVVLVLFSYPLQVHPCRNCLDKVFTRGQKSKPAAVKAHDDEPENEEEDEEPADEDGQAEMTTFKHTMITSGIVAGSFTIAYLVDDLQKVLSFVGSTGSTTISFILPGLLYWKLTRDDPSKSRALNWAALVLAIYGGFIFVFSLGFNIYQVVHDKMGPGEV</sequence>
<dbReference type="GO" id="GO:0061459">
    <property type="term" value="F:L-arginine transmembrane transporter activity"/>
    <property type="evidence" value="ECO:0007669"/>
    <property type="project" value="TreeGrafter"/>
</dbReference>
<feature type="domain" description="Amino acid transporter transmembrane" evidence="11">
    <location>
        <begin position="103"/>
        <end position="524"/>
    </location>
</feature>
<dbReference type="OrthoDB" id="438545at2759"/>
<keyword evidence="4" id="KW-0926">Vacuole</keyword>
<evidence type="ECO:0000313" key="13">
    <source>
        <dbReference type="Proteomes" id="UP001063166"/>
    </source>
</evidence>
<keyword evidence="13" id="KW-1185">Reference proteome</keyword>
<dbReference type="GO" id="GO:0005313">
    <property type="term" value="F:L-glutamate transmembrane transporter activity"/>
    <property type="evidence" value="ECO:0007669"/>
    <property type="project" value="TreeGrafter"/>
</dbReference>
<keyword evidence="6" id="KW-0029">Amino-acid transport</keyword>
<dbReference type="GO" id="GO:0005302">
    <property type="term" value="F:L-tyrosine transmembrane transporter activity"/>
    <property type="evidence" value="ECO:0007669"/>
    <property type="project" value="TreeGrafter"/>
</dbReference>
<evidence type="ECO:0000256" key="4">
    <source>
        <dbReference type="ARBA" id="ARBA00022554"/>
    </source>
</evidence>
<dbReference type="GO" id="GO:0000329">
    <property type="term" value="C:fungal-type vacuole membrane"/>
    <property type="evidence" value="ECO:0007669"/>
    <property type="project" value="TreeGrafter"/>
</dbReference>
<evidence type="ECO:0000313" key="12">
    <source>
        <dbReference type="EMBL" id="GLB41828.1"/>
    </source>
</evidence>
<evidence type="ECO:0000256" key="5">
    <source>
        <dbReference type="ARBA" id="ARBA00022692"/>
    </source>
</evidence>
<dbReference type="GO" id="GO:0015194">
    <property type="term" value="F:L-serine transmembrane transporter activity"/>
    <property type="evidence" value="ECO:0007669"/>
    <property type="project" value="TreeGrafter"/>
</dbReference>
<evidence type="ECO:0000256" key="9">
    <source>
        <dbReference type="SAM" id="MobiDB-lite"/>
    </source>
</evidence>
<evidence type="ECO:0000256" key="8">
    <source>
        <dbReference type="ARBA" id="ARBA00023136"/>
    </source>
</evidence>
<feature type="transmembrane region" description="Helical" evidence="10">
    <location>
        <begin position="133"/>
        <end position="158"/>
    </location>
</feature>
<evidence type="ECO:0000256" key="6">
    <source>
        <dbReference type="ARBA" id="ARBA00022970"/>
    </source>
</evidence>
<dbReference type="AlphaFoldDB" id="A0A9P3UQM9"/>
<feature type="compositionally biased region" description="Basic and acidic residues" evidence="9">
    <location>
        <begin position="68"/>
        <end position="78"/>
    </location>
</feature>
<evidence type="ECO:0000256" key="3">
    <source>
        <dbReference type="ARBA" id="ARBA00022448"/>
    </source>
</evidence>
<evidence type="ECO:0000256" key="7">
    <source>
        <dbReference type="ARBA" id="ARBA00022989"/>
    </source>
</evidence>
<keyword evidence="7 10" id="KW-1133">Transmembrane helix</keyword>
<dbReference type="Proteomes" id="UP001063166">
    <property type="component" value="Unassembled WGS sequence"/>
</dbReference>
<organism evidence="12 13">
    <name type="scientific">Lyophyllum shimeji</name>
    <name type="common">Hon-shimeji</name>
    <name type="synonym">Tricholoma shimeji</name>
    <dbReference type="NCBI Taxonomy" id="47721"/>
    <lineage>
        <taxon>Eukaryota</taxon>
        <taxon>Fungi</taxon>
        <taxon>Dikarya</taxon>
        <taxon>Basidiomycota</taxon>
        <taxon>Agaricomycotina</taxon>
        <taxon>Agaricomycetes</taxon>
        <taxon>Agaricomycetidae</taxon>
        <taxon>Agaricales</taxon>
        <taxon>Tricholomatineae</taxon>
        <taxon>Lyophyllaceae</taxon>
        <taxon>Lyophyllum</taxon>
    </lineage>
</organism>
<dbReference type="InterPro" id="IPR013057">
    <property type="entry name" value="AA_transpt_TM"/>
</dbReference>
<dbReference type="PANTHER" id="PTHR22950">
    <property type="entry name" value="AMINO ACID TRANSPORTER"/>
    <property type="match status" value="1"/>
</dbReference>
<gene>
    <name evidence="12" type="ORF">LshimejAT787_1004280</name>
</gene>
<evidence type="ECO:0000256" key="1">
    <source>
        <dbReference type="ARBA" id="ARBA00004128"/>
    </source>
</evidence>
<accession>A0A9P3UQM9</accession>
<dbReference type="GO" id="GO:0015189">
    <property type="term" value="F:L-lysine transmembrane transporter activity"/>
    <property type="evidence" value="ECO:0007669"/>
    <property type="project" value="TreeGrafter"/>
</dbReference>
<feature type="transmembrane region" description="Helical" evidence="10">
    <location>
        <begin position="259"/>
        <end position="278"/>
    </location>
</feature>
<feature type="transmembrane region" description="Helical" evidence="10">
    <location>
        <begin position="298"/>
        <end position="319"/>
    </location>
</feature>
<dbReference type="PANTHER" id="PTHR22950:SF678">
    <property type="entry name" value="VACUOLAR AMINO ACID TRANSPORTER 5-RELATED"/>
    <property type="match status" value="1"/>
</dbReference>
<feature type="transmembrane region" description="Helical" evidence="10">
    <location>
        <begin position="366"/>
        <end position="388"/>
    </location>
</feature>
<feature type="compositionally biased region" description="Acidic residues" evidence="9">
    <location>
        <begin position="421"/>
        <end position="437"/>
    </location>
</feature>
<feature type="region of interest" description="Disordered" evidence="9">
    <location>
        <begin position="66"/>
        <end position="85"/>
    </location>
</feature>
<evidence type="ECO:0000259" key="11">
    <source>
        <dbReference type="Pfam" id="PF01490"/>
    </source>
</evidence>
<feature type="transmembrane region" description="Helical" evidence="10">
    <location>
        <begin position="504"/>
        <end position="529"/>
    </location>
</feature>
<comment type="similarity">
    <text evidence="2">Belongs to the amino acid/polyamine transporter 2 family.</text>
</comment>
<keyword evidence="3" id="KW-0813">Transport</keyword>
<dbReference type="Pfam" id="PF01490">
    <property type="entry name" value="Aa_trans"/>
    <property type="match status" value="1"/>
</dbReference>
<evidence type="ECO:0000256" key="2">
    <source>
        <dbReference type="ARBA" id="ARBA00008066"/>
    </source>
</evidence>
<protein>
    <submittedName>
        <fullName evidence="12">Transmembrane amino acid transporter protein</fullName>
    </submittedName>
</protein>
<reference evidence="12" key="1">
    <citation type="submission" date="2022-07" db="EMBL/GenBank/DDBJ databases">
        <title>The genome of Lyophyllum shimeji provides insight into the initial evolution of ectomycorrhizal fungal genome.</title>
        <authorList>
            <person name="Kobayashi Y."/>
            <person name="Shibata T."/>
            <person name="Hirakawa H."/>
            <person name="Shigenobu S."/>
            <person name="Nishiyama T."/>
            <person name="Yamada A."/>
            <person name="Hasebe M."/>
            <person name="Kawaguchi M."/>
        </authorList>
    </citation>
    <scope>NUCLEOTIDE SEQUENCE</scope>
    <source>
        <strain evidence="12">AT787</strain>
    </source>
</reference>